<dbReference type="Proteomes" id="UP000642819">
    <property type="component" value="Unassembled WGS sequence"/>
</dbReference>
<reference evidence="3" key="1">
    <citation type="journal article" date="2019" name="Int. J. Syst. Evol. Microbiol.">
        <title>The Global Catalogue of Microorganisms (GCM) 10K type strain sequencing project: providing services to taxonomists for standard genome sequencing and annotation.</title>
        <authorList>
            <consortium name="The Broad Institute Genomics Platform"/>
            <consortium name="The Broad Institute Genome Sequencing Center for Infectious Disease"/>
            <person name="Wu L."/>
            <person name="Ma J."/>
        </authorList>
    </citation>
    <scope>NUCLEOTIDE SEQUENCE [LARGE SCALE GENOMIC DNA]</scope>
    <source>
        <strain evidence="3">KCTC 19466</strain>
    </source>
</reference>
<feature type="domain" description="Polysaccharide pyruvyl transferase" evidence="1">
    <location>
        <begin position="14"/>
        <end position="264"/>
    </location>
</feature>
<dbReference type="PANTHER" id="PTHR36836:SF1">
    <property type="entry name" value="COLANIC ACID BIOSYNTHESIS PROTEIN WCAK"/>
    <property type="match status" value="1"/>
</dbReference>
<dbReference type="RefSeq" id="WP_189351046.1">
    <property type="nucleotide sequence ID" value="NZ_BMXK01000012.1"/>
</dbReference>
<organism evidence="2 3">
    <name type="scientific">Zhihengliuella salsuginis</name>
    <dbReference type="NCBI Taxonomy" id="578222"/>
    <lineage>
        <taxon>Bacteria</taxon>
        <taxon>Bacillati</taxon>
        <taxon>Actinomycetota</taxon>
        <taxon>Actinomycetes</taxon>
        <taxon>Micrococcales</taxon>
        <taxon>Micrococcaceae</taxon>
        <taxon>Zhihengliuella</taxon>
    </lineage>
</organism>
<dbReference type="InterPro" id="IPR007345">
    <property type="entry name" value="Polysacch_pyruvyl_Trfase"/>
</dbReference>
<protein>
    <recommendedName>
        <fullName evidence="1">Polysaccharide pyruvyl transferase domain-containing protein</fullName>
    </recommendedName>
</protein>
<keyword evidence="3" id="KW-1185">Reference proteome</keyword>
<sequence length="328" mass="36534">MAKVGLVGFFGWGNYGDEIFRMVWERSLGSIHETTVLNDLTQNPYFSRPAKEVAAGVDAIVIGGGDLVIPNKISPLYWNRAWLAKPIFISGIGVPRWVKVEDDHVMERLRNFFQHPNVKYISTRDAESAEWIREKLRPRIPVLHHADLAYANFYPPARKFQNPTVGINVRTHSANADPKVLLDTCQRLQAEGFDIANVVMGTGKTRAADLEVAESFPLKGQQIYESETVDDISATIGGLDTLISNKFHGTVVATTYQVGSVVLSATSKSQNLYRRLGRAPLLSGPNDESMYEKVKLARMPYSPDALKLMRMEAFEGVHSVAHAINQHV</sequence>
<gene>
    <name evidence="2" type="ORF">GCM10008096_26180</name>
</gene>
<dbReference type="EMBL" id="BMXK01000012">
    <property type="protein sequence ID" value="GHD11601.1"/>
    <property type="molecule type" value="Genomic_DNA"/>
</dbReference>
<evidence type="ECO:0000313" key="3">
    <source>
        <dbReference type="Proteomes" id="UP000642819"/>
    </source>
</evidence>
<evidence type="ECO:0000313" key="2">
    <source>
        <dbReference type="EMBL" id="GHD11601.1"/>
    </source>
</evidence>
<proteinExistence type="predicted"/>
<name>A0ABQ3GLY1_9MICC</name>
<accession>A0ABQ3GLY1</accession>
<evidence type="ECO:0000259" key="1">
    <source>
        <dbReference type="Pfam" id="PF04230"/>
    </source>
</evidence>
<comment type="caution">
    <text evidence="2">The sequence shown here is derived from an EMBL/GenBank/DDBJ whole genome shotgun (WGS) entry which is preliminary data.</text>
</comment>
<dbReference type="PANTHER" id="PTHR36836">
    <property type="entry name" value="COLANIC ACID BIOSYNTHESIS PROTEIN WCAK"/>
    <property type="match status" value="1"/>
</dbReference>
<dbReference type="Pfam" id="PF04230">
    <property type="entry name" value="PS_pyruv_trans"/>
    <property type="match status" value="1"/>
</dbReference>